<dbReference type="FunFam" id="3.10.450.10:FF:000001">
    <property type="entry name" value="Cystatin-A"/>
    <property type="match status" value="1"/>
</dbReference>
<evidence type="ECO:0000313" key="8">
    <source>
        <dbReference type="Proteomes" id="UP000632886"/>
    </source>
</evidence>
<dbReference type="Proteomes" id="UP000632886">
    <property type="component" value="Unassembled WGS sequence"/>
</dbReference>
<evidence type="ECO:0000256" key="5">
    <source>
        <dbReference type="ARBA" id="ARBA00022704"/>
    </source>
</evidence>
<dbReference type="AlphaFoldDB" id="A0A852MCB8"/>
<sequence length="75" mass="8630">QVKPQFEGNVNRTYAIFKAVEYRSQVVAGTNYCIKVQVSQSEYVHLLVFVALPQKNQGPELVKYWIGKTRDDPLE</sequence>
<name>A0A852MCB8_9AVES</name>
<feature type="non-terminal residue" evidence="7">
    <location>
        <position position="75"/>
    </location>
</feature>
<keyword evidence="4" id="KW-0646">Protease inhibitor</keyword>
<reference evidence="7 8" key="1">
    <citation type="submission" date="2020-02" db="EMBL/GenBank/DDBJ databases">
        <title>Bird 10,000 Genomes (B10K) Project - Family phase.</title>
        <authorList>
            <person name="Zhang G."/>
        </authorList>
    </citation>
    <scope>NUCLEOTIDE SEQUENCE [LARGE SCALE GENOMIC DNA]</scope>
    <source>
        <strain evidence="7">B10K-DU-017-21</strain>
    </source>
</reference>
<evidence type="ECO:0000256" key="4">
    <source>
        <dbReference type="ARBA" id="ARBA00022690"/>
    </source>
</evidence>
<evidence type="ECO:0000256" key="2">
    <source>
        <dbReference type="ARBA" id="ARBA00009403"/>
    </source>
</evidence>
<keyword evidence="8" id="KW-1185">Reference proteome</keyword>
<dbReference type="PROSITE" id="PS00287">
    <property type="entry name" value="CYSTATIN"/>
    <property type="match status" value="1"/>
</dbReference>
<comment type="subcellular location">
    <subcellularLocation>
        <location evidence="1">Cytoplasm</location>
    </subcellularLocation>
</comment>
<dbReference type="InterPro" id="IPR018073">
    <property type="entry name" value="Prot_inh_cystat_CS"/>
</dbReference>
<dbReference type="PANTHER" id="PTHR11414">
    <property type="entry name" value="CYSTATIN FAMILY MEMBER"/>
    <property type="match status" value="1"/>
</dbReference>
<evidence type="ECO:0000313" key="7">
    <source>
        <dbReference type="EMBL" id="NXX98615.1"/>
    </source>
</evidence>
<dbReference type="CDD" id="cd00042">
    <property type="entry name" value="CY"/>
    <property type="match status" value="1"/>
</dbReference>
<dbReference type="GO" id="GO:0004869">
    <property type="term" value="F:cysteine-type endopeptidase inhibitor activity"/>
    <property type="evidence" value="ECO:0007669"/>
    <property type="project" value="UniProtKB-KW"/>
</dbReference>
<evidence type="ECO:0000256" key="3">
    <source>
        <dbReference type="ARBA" id="ARBA00022490"/>
    </source>
</evidence>
<dbReference type="EMBL" id="WBNK01002335">
    <property type="protein sequence ID" value="NXX98615.1"/>
    <property type="molecule type" value="Genomic_DNA"/>
</dbReference>
<feature type="domain" description="Cystatin" evidence="6">
    <location>
        <begin position="2"/>
        <end position="58"/>
    </location>
</feature>
<dbReference type="PANTHER" id="PTHR11414:SF20">
    <property type="entry name" value="CYSTATIN-A"/>
    <property type="match status" value="1"/>
</dbReference>
<keyword evidence="5" id="KW-0789">Thiol protease inhibitor</keyword>
<accession>A0A852MCB8</accession>
<feature type="non-terminal residue" evidence="7">
    <location>
        <position position="1"/>
    </location>
</feature>
<organism evidence="7 8">
    <name type="scientific">Centropus bengalensis</name>
    <name type="common">lesser coucal</name>
    <dbReference type="NCBI Taxonomy" id="1463675"/>
    <lineage>
        <taxon>Eukaryota</taxon>
        <taxon>Metazoa</taxon>
        <taxon>Chordata</taxon>
        <taxon>Craniata</taxon>
        <taxon>Vertebrata</taxon>
        <taxon>Euteleostomi</taxon>
        <taxon>Archelosauria</taxon>
        <taxon>Archosauria</taxon>
        <taxon>Dinosauria</taxon>
        <taxon>Saurischia</taxon>
        <taxon>Theropoda</taxon>
        <taxon>Coelurosauria</taxon>
        <taxon>Aves</taxon>
        <taxon>Neognathae</taxon>
        <taxon>Neoaves</taxon>
        <taxon>Otidimorphae</taxon>
        <taxon>Cuculiformes</taxon>
        <taxon>Centropidae</taxon>
        <taxon>Centropus</taxon>
    </lineage>
</organism>
<proteinExistence type="inferred from homology"/>
<dbReference type="PRINTS" id="PR00295">
    <property type="entry name" value="STEFINA"/>
</dbReference>
<comment type="caution">
    <text evidence="7">The sequence shown here is derived from an EMBL/GenBank/DDBJ whole genome shotgun (WGS) entry which is preliminary data.</text>
</comment>
<dbReference type="Gene3D" id="3.10.450.10">
    <property type="match status" value="1"/>
</dbReference>
<dbReference type="InterPro" id="IPR046350">
    <property type="entry name" value="Cystatin_sf"/>
</dbReference>
<dbReference type="Pfam" id="PF00031">
    <property type="entry name" value="Cystatin"/>
    <property type="match status" value="1"/>
</dbReference>
<protein>
    <submittedName>
        <fullName evidence="7">CYTA5 protein</fullName>
    </submittedName>
</protein>
<comment type="similarity">
    <text evidence="2">Belongs to the cystatin family.</text>
</comment>
<evidence type="ECO:0000256" key="1">
    <source>
        <dbReference type="ARBA" id="ARBA00004496"/>
    </source>
</evidence>
<dbReference type="SUPFAM" id="SSF54403">
    <property type="entry name" value="Cystatin/monellin"/>
    <property type="match status" value="1"/>
</dbReference>
<dbReference type="InterPro" id="IPR001713">
    <property type="entry name" value="Prot_inh_stefin"/>
</dbReference>
<gene>
    <name evidence="7" type="primary">Cyta5</name>
    <name evidence="7" type="ORF">CENBEN_R08153</name>
</gene>
<dbReference type="GO" id="GO:0005829">
    <property type="term" value="C:cytosol"/>
    <property type="evidence" value="ECO:0007669"/>
    <property type="project" value="TreeGrafter"/>
</dbReference>
<evidence type="ECO:0000259" key="6">
    <source>
        <dbReference type="Pfam" id="PF00031"/>
    </source>
</evidence>
<keyword evidence="3" id="KW-0963">Cytoplasm</keyword>
<dbReference type="InterPro" id="IPR000010">
    <property type="entry name" value="Cystatin_dom"/>
</dbReference>